<dbReference type="PANTHER" id="PTHR47926:SF388">
    <property type="entry name" value="DYW DOMAIN-CONTAINING PROTEIN"/>
    <property type="match status" value="1"/>
</dbReference>
<comment type="similarity">
    <text evidence="2">Belongs to the PPR family. PCMP-H subfamily.</text>
</comment>
<dbReference type="GeneID" id="18607015"/>
<reference evidence="10" key="2">
    <citation type="submission" date="2025-08" db="UniProtKB">
        <authorList>
            <consortium name="RefSeq"/>
        </authorList>
    </citation>
    <scope>IDENTIFICATION</scope>
</reference>
<comment type="subcellular location">
    <subcellularLocation>
        <location evidence="1">Mitochondrion</location>
    </subcellularLocation>
</comment>
<evidence type="ECO:0000256" key="4">
    <source>
        <dbReference type="ARBA" id="ARBA00022946"/>
    </source>
</evidence>
<proteinExistence type="inferred from homology"/>
<dbReference type="PROSITE" id="PS51375">
    <property type="entry name" value="PPR"/>
    <property type="match status" value="2"/>
</dbReference>
<evidence type="ECO:0000256" key="1">
    <source>
        <dbReference type="ARBA" id="ARBA00004173"/>
    </source>
</evidence>
<dbReference type="GO" id="GO:0003723">
    <property type="term" value="F:RNA binding"/>
    <property type="evidence" value="ECO:0007669"/>
    <property type="project" value="InterPro"/>
</dbReference>
<feature type="region of interest" description="Disordered" evidence="7">
    <location>
        <begin position="131"/>
        <end position="187"/>
    </location>
</feature>
<dbReference type="InterPro" id="IPR046960">
    <property type="entry name" value="PPR_At4g14850-like_plant"/>
</dbReference>
<keyword evidence="3" id="KW-0677">Repeat</keyword>
<evidence type="ECO:0000256" key="5">
    <source>
        <dbReference type="ARBA" id="ARBA00023128"/>
    </source>
</evidence>
<dbReference type="PANTHER" id="PTHR47926">
    <property type="entry name" value="PENTATRICOPEPTIDE REPEAT-CONTAINING PROTEIN"/>
    <property type="match status" value="1"/>
</dbReference>
<feature type="region of interest" description="Disordered" evidence="7">
    <location>
        <begin position="564"/>
        <end position="589"/>
    </location>
</feature>
<name>A0AB32VFU3_THECC</name>
<feature type="compositionally biased region" description="Low complexity" evidence="7">
    <location>
        <begin position="304"/>
        <end position="315"/>
    </location>
</feature>
<sequence>MPWPMPPSCYSSVSVLVSETLIASLISCFKASMSGKRVSVLTFNSLTALSKVRSSRRVSDSVRCFNKFLSTATERWDFNSPNSASHFENPPYDTQNPIDYQQKQNGRALNPGRGFGECPVNAYVGSAVGDNHNHGADLRQRGNQNGGVGQSGNFSNGNLQINLHSSYENGSWRGDEQSSKGFHQNHSGMHWESARNELQNNSVYENGNFGGYGANAQNNANVQNQGGWSWEGPTEVRQNQNNLNLQRFSESQGSLNQSYVQNNWQFQQSQSDQHGANFSQYQQNRQDIYNANPYGLVSATSNPEGESTEVSETSSNNATVETLDEFCRKGNVKEAVEVLGSMEKQGVHVDLPRMLQLMKACGEVKALKEAKTVHEHLIRSFSPLKISICNKILEIYSKCGSMDDSFEVFDKMRRRNLTSWDTMITWLAKNGLGEDALDLFSEFKKTGLKPDGKMFIGVFSACGVVSDVNEGMLHFASMSSEYGIVPSMEHYVGVVDMLGSTGHLDEALEFIEKMPLEPSVDVWETLMNLCRVHGHLELGDQCAELVEQLDPSRLNEQSKAGLIPLKDSDLAKQNDKKKLPSQSPLEVRSRVHEYRAGDTSHPENDRIYKLLRSLKEHMKEAGYIPETRFVLHDIDQESKEEALLAHSERLALANGLLTTPARGQIRIIKNLRVCGDCHAAFKIMSKIVGREIVMRDAKRFHHFNQGICSCRDYW</sequence>
<reference evidence="9" key="1">
    <citation type="journal article" date="1997" name="Nucleic Acids Res.">
        <title>tRNAscan-SE: a program for improved detection of transfer RNA genes in genomic sequence.</title>
        <authorList>
            <person name="Lowe T.M."/>
            <person name="Eddy S.R."/>
        </authorList>
    </citation>
    <scope>NUCLEOTIDE SEQUENCE [LARGE SCALE GENOMIC DNA]</scope>
    <source>
        <strain evidence="9">r\B97-61/B2</strain>
    </source>
</reference>
<feature type="region of interest" description="Disordered" evidence="7">
    <location>
        <begin position="298"/>
        <end position="317"/>
    </location>
</feature>
<evidence type="ECO:0000313" key="10">
    <source>
        <dbReference type="RefSeq" id="XP_007041021.2"/>
    </source>
</evidence>
<keyword evidence="5" id="KW-0496">Mitochondrion</keyword>
<dbReference type="AlphaFoldDB" id="A0AB32VFU3"/>
<dbReference type="InterPro" id="IPR032867">
    <property type="entry name" value="DYW_dom"/>
</dbReference>
<keyword evidence="4" id="KW-0809">Transit peptide</keyword>
<evidence type="ECO:0000256" key="7">
    <source>
        <dbReference type="SAM" id="MobiDB-lite"/>
    </source>
</evidence>
<feature type="compositionally biased region" description="Basic and acidic residues" evidence="7">
    <location>
        <begin position="131"/>
        <end position="140"/>
    </location>
</feature>
<evidence type="ECO:0000256" key="2">
    <source>
        <dbReference type="ARBA" id="ARBA00006643"/>
    </source>
</evidence>
<dbReference type="NCBIfam" id="TIGR00756">
    <property type="entry name" value="PPR"/>
    <property type="match status" value="3"/>
</dbReference>
<accession>A0AB32VFU3</accession>
<evidence type="ECO:0000256" key="3">
    <source>
        <dbReference type="ARBA" id="ARBA00022737"/>
    </source>
</evidence>
<dbReference type="GO" id="GO:0008270">
    <property type="term" value="F:zinc ion binding"/>
    <property type="evidence" value="ECO:0007669"/>
    <property type="project" value="InterPro"/>
</dbReference>
<dbReference type="Gene3D" id="1.25.40.10">
    <property type="entry name" value="Tetratricopeptide repeat domain"/>
    <property type="match status" value="2"/>
</dbReference>
<dbReference type="RefSeq" id="XP_007041021.2">
    <property type="nucleotide sequence ID" value="XM_007040959.2"/>
</dbReference>
<feature type="domain" description="DYW" evidence="8">
    <location>
        <begin position="622"/>
        <end position="714"/>
    </location>
</feature>
<dbReference type="InterPro" id="IPR011990">
    <property type="entry name" value="TPR-like_helical_dom_sf"/>
</dbReference>
<evidence type="ECO:0000256" key="6">
    <source>
        <dbReference type="PROSITE-ProRule" id="PRU00708"/>
    </source>
</evidence>
<feature type="repeat" description="PPR" evidence="6">
    <location>
        <begin position="416"/>
        <end position="450"/>
    </location>
</feature>
<protein>
    <submittedName>
        <fullName evidence="10">Pentatricopeptide repeat-containing protein At4g32450, mitochondrial</fullName>
    </submittedName>
</protein>
<feature type="compositionally biased region" description="Basic and acidic residues" evidence="7">
    <location>
        <begin position="566"/>
        <end position="578"/>
    </location>
</feature>
<dbReference type="FunFam" id="1.25.40.10:FF:000503">
    <property type="entry name" value="Pentatricopeptide repeat-containing protein, mitochondrial"/>
    <property type="match status" value="1"/>
</dbReference>
<dbReference type="KEGG" id="tcc:18607015"/>
<dbReference type="Pfam" id="PF14432">
    <property type="entry name" value="DYW_deaminase"/>
    <property type="match status" value="1"/>
</dbReference>
<dbReference type="GO" id="GO:0005739">
    <property type="term" value="C:mitochondrion"/>
    <property type="evidence" value="ECO:0007669"/>
    <property type="project" value="UniProtKB-SubCell"/>
</dbReference>
<feature type="repeat" description="PPR" evidence="6">
    <location>
        <begin position="385"/>
        <end position="415"/>
    </location>
</feature>
<feature type="compositionally biased region" description="Low complexity" evidence="7">
    <location>
        <begin position="215"/>
        <end position="227"/>
    </location>
</feature>
<dbReference type="GO" id="GO:0009451">
    <property type="term" value="P:RNA modification"/>
    <property type="evidence" value="ECO:0007669"/>
    <property type="project" value="InterPro"/>
</dbReference>
<evidence type="ECO:0000313" key="9">
    <source>
        <dbReference type="Proteomes" id="UP000694886"/>
    </source>
</evidence>
<dbReference type="InterPro" id="IPR002885">
    <property type="entry name" value="PPR_rpt"/>
</dbReference>
<gene>
    <name evidence="10" type="primary">LOC18607015</name>
</gene>
<dbReference type="Pfam" id="PF01535">
    <property type="entry name" value="PPR"/>
    <property type="match status" value="4"/>
</dbReference>
<feature type="compositionally biased region" description="Polar residues" evidence="7">
    <location>
        <begin position="159"/>
        <end position="169"/>
    </location>
</feature>
<dbReference type="Proteomes" id="UP000694886">
    <property type="component" value="Chromosome 2"/>
</dbReference>
<evidence type="ECO:0000259" key="8">
    <source>
        <dbReference type="Pfam" id="PF14432"/>
    </source>
</evidence>
<feature type="region of interest" description="Disordered" evidence="7">
    <location>
        <begin position="215"/>
        <end position="235"/>
    </location>
</feature>
<organism evidence="9 10">
    <name type="scientific">Theobroma cacao</name>
    <name type="common">Cacao</name>
    <name type="synonym">Cocoa</name>
    <dbReference type="NCBI Taxonomy" id="3641"/>
    <lineage>
        <taxon>Eukaryota</taxon>
        <taxon>Viridiplantae</taxon>
        <taxon>Streptophyta</taxon>
        <taxon>Embryophyta</taxon>
        <taxon>Tracheophyta</taxon>
        <taxon>Spermatophyta</taxon>
        <taxon>Magnoliopsida</taxon>
        <taxon>eudicotyledons</taxon>
        <taxon>Gunneridae</taxon>
        <taxon>Pentapetalae</taxon>
        <taxon>rosids</taxon>
        <taxon>malvids</taxon>
        <taxon>Malvales</taxon>
        <taxon>Malvaceae</taxon>
        <taxon>Byttnerioideae</taxon>
        <taxon>Theobroma</taxon>
    </lineage>
</organism>
<dbReference type="Gramene" id="Tc02v2_t000410.1">
    <property type="protein sequence ID" value="Tc02v2_p000410.1"/>
    <property type="gene ID" value="Tc02v2_g000410"/>
</dbReference>